<gene>
    <name evidence="1" type="ORF">GL300_11535</name>
</gene>
<accession>A0A844HL92</accession>
<dbReference type="AlphaFoldDB" id="A0A844HL92"/>
<protein>
    <submittedName>
        <fullName evidence="1">Anti-sigma factor</fullName>
    </submittedName>
</protein>
<dbReference type="OrthoDB" id="7187254at2"/>
<dbReference type="EMBL" id="WMIG01000004">
    <property type="protein sequence ID" value="MTH59839.1"/>
    <property type="molecule type" value="Genomic_DNA"/>
</dbReference>
<organism evidence="1 2">
    <name type="scientific">Paracoccus litorisediminis</name>
    <dbReference type="NCBI Taxonomy" id="2006130"/>
    <lineage>
        <taxon>Bacteria</taxon>
        <taxon>Pseudomonadati</taxon>
        <taxon>Pseudomonadota</taxon>
        <taxon>Alphaproteobacteria</taxon>
        <taxon>Rhodobacterales</taxon>
        <taxon>Paracoccaceae</taxon>
        <taxon>Paracoccus</taxon>
    </lineage>
</organism>
<keyword evidence="2" id="KW-1185">Reference proteome</keyword>
<dbReference type="RefSeq" id="WP_155039759.1">
    <property type="nucleotide sequence ID" value="NZ_JBHGCD010000020.1"/>
</dbReference>
<dbReference type="Proteomes" id="UP000449846">
    <property type="component" value="Unassembled WGS sequence"/>
</dbReference>
<evidence type="ECO:0000313" key="2">
    <source>
        <dbReference type="Proteomes" id="UP000449846"/>
    </source>
</evidence>
<proteinExistence type="predicted"/>
<name>A0A844HL92_9RHOB</name>
<comment type="caution">
    <text evidence="1">The sequence shown here is derived from an EMBL/GenBank/DDBJ whole genome shotgun (WGS) entry which is preliminary data.</text>
</comment>
<sequence>MQQASDAISELDLNAYVDDQLDDWQRLRVEEYLSHQPDAAARVMQDLHLKRELRLCFARAPEPNSAQRAAGLSLSRALKRDERLRRVVRLVPVGALLLAGWLANEGLGPLSVGKVVASQPPHPVVAAAISAREASMIRLPMRSQPQIHELDRDELRASTGILLPRFDSNWSIRDAQVFPSPQGPGIEIVFDAGSLGRLNHFAVRSGDFAVTLPHVEQHGARNVAWFQIGETAHVLIAEHGDRDELLKIAEDLSSTLY</sequence>
<reference evidence="1 2" key="1">
    <citation type="submission" date="2019-11" db="EMBL/GenBank/DDBJ databases">
        <authorList>
            <person name="Dong K."/>
        </authorList>
    </citation>
    <scope>NUCLEOTIDE SEQUENCE [LARGE SCALE GENOMIC DNA]</scope>
    <source>
        <strain evidence="1 2">NBRC 112902</strain>
    </source>
</reference>
<evidence type="ECO:0000313" key="1">
    <source>
        <dbReference type="EMBL" id="MTH59839.1"/>
    </source>
</evidence>